<dbReference type="InterPro" id="IPR025799">
    <property type="entry name" value="Arg_MeTrfase"/>
</dbReference>
<dbReference type="CDD" id="cd02440">
    <property type="entry name" value="AdoMet_MTases"/>
    <property type="match status" value="1"/>
</dbReference>
<name>A0A1G1X3C3_9BACT</name>
<dbReference type="Proteomes" id="UP000177528">
    <property type="component" value="Unassembled WGS sequence"/>
</dbReference>
<dbReference type="AlphaFoldDB" id="A0A1G1X3C3"/>
<protein>
    <recommendedName>
        <fullName evidence="3">Methyltransferase domain-containing protein</fullName>
    </recommendedName>
</protein>
<comment type="caution">
    <text evidence="1">The sequence shown here is derived from an EMBL/GenBank/DDBJ whole genome shotgun (WGS) entry which is preliminary data.</text>
</comment>
<dbReference type="EMBL" id="MHHR01000013">
    <property type="protein sequence ID" value="OGY34498.1"/>
    <property type="molecule type" value="Genomic_DNA"/>
</dbReference>
<evidence type="ECO:0008006" key="3">
    <source>
        <dbReference type="Google" id="ProtNLM"/>
    </source>
</evidence>
<gene>
    <name evidence="1" type="ORF">A3D99_03315</name>
</gene>
<dbReference type="SUPFAM" id="SSF53335">
    <property type="entry name" value="S-adenosyl-L-methionine-dependent methyltransferases"/>
    <property type="match status" value="1"/>
</dbReference>
<sequence length="260" mass="28254">MDEERTHAFENAIQNTVKAGDIVVDAGTGSGILALFSARAGAEKVYGIEIDEASAALARKSVQANPDGKKIEVVVADARSFTLPAAADVVTMELMDTGLISEQQAVVMNALRKGGVIDSHTKLIPSKVVCAAELVSYDFDFYGFHMPLVMQARNNGVDARVTNYFSEKTPYQNVDFSDIVETLVKSRVTITPTKDGEVNAIRLTTQTFLTSEITVWGTSDMNMPVVIPIKPIQVKVGENVNVLIQYEMGKGFENFSLIVE</sequence>
<dbReference type="PANTHER" id="PTHR11006:SF53">
    <property type="entry name" value="PROTEIN ARGININE N-METHYLTRANSFERASE 3"/>
    <property type="match status" value="1"/>
</dbReference>
<reference evidence="1 2" key="1">
    <citation type="journal article" date="2016" name="Nat. Commun.">
        <title>Thousands of microbial genomes shed light on interconnected biogeochemical processes in an aquifer system.</title>
        <authorList>
            <person name="Anantharaman K."/>
            <person name="Brown C.T."/>
            <person name="Hug L.A."/>
            <person name="Sharon I."/>
            <person name="Castelle C.J."/>
            <person name="Probst A.J."/>
            <person name="Thomas B.C."/>
            <person name="Singh A."/>
            <person name="Wilkins M.J."/>
            <person name="Karaoz U."/>
            <person name="Brodie E.L."/>
            <person name="Williams K.H."/>
            <person name="Hubbard S.S."/>
            <person name="Banfield J.F."/>
        </authorList>
    </citation>
    <scope>NUCLEOTIDE SEQUENCE [LARGE SCALE GENOMIC DNA]</scope>
</reference>
<accession>A0A1G1X3C3</accession>
<proteinExistence type="predicted"/>
<dbReference type="GO" id="GO:0016274">
    <property type="term" value="F:protein-arginine N-methyltransferase activity"/>
    <property type="evidence" value="ECO:0007669"/>
    <property type="project" value="InterPro"/>
</dbReference>
<evidence type="ECO:0000313" key="2">
    <source>
        <dbReference type="Proteomes" id="UP000177528"/>
    </source>
</evidence>
<dbReference type="GO" id="GO:0042054">
    <property type="term" value="F:histone methyltransferase activity"/>
    <property type="evidence" value="ECO:0007669"/>
    <property type="project" value="TreeGrafter"/>
</dbReference>
<dbReference type="InterPro" id="IPR029063">
    <property type="entry name" value="SAM-dependent_MTases_sf"/>
</dbReference>
<dbReference type="Pfam" id="PF06325">
    <property type="entry name" value="PrmA"/>
    <property type="match status" value="1"/>
</dbReference>
<evidence type="ECO:0000313" key="1">
    <source>
        <dbReference type="EMBL" id="OGY34498.1"/>
    </source>
</evidence>
<organism evidence="1 2">
    <name type="scientific">Candidatus Andersenbacteria bacterium RIFCSPHIGHO2_12_FULL_45_11</name>
    <dbReference type="NCBI Taxonomy" id="1797281"/>
    <lineage>
        <taxon>Bacteria</taxon>
        <taxon>Candidatus Anderseniibacteriota</taxon>
    </lineage>
</organism>
<dbReference type="Gene3D" id="3.40.50.150">
    <property type="entry name" value="Vaccinia Virus protein VP39"/>
    <property type="match status" value="1"/>
</dbReference>
<dbReference type="PANTHER" id="PTHR11006">
    <property type="entry name" value="PROTEIN ARGININE N-METHYLTRANSFERASE"/>
    <property type="match status" value="1"/>
</dbReference>